<proteinExistence type="predicted"/>
<keyword evidence="3" id="KW-1185">Reference proteome</keyword>
<reference evidence="2 3" key="1">
    <citation type="submission" date="2019-08" db="EMBL/GenBank/DDBJ databases">
        <title>Complete genome sequence of Candidatus Uab amorphum.</title>
        <authorList>
            <person name="Shiratori T."/>
            <person name="Suzuki S."/>
            <person name="Kakizawa Y."/>
            <person name="Ishida K."/>
        </authorList>
    </citation>
    <scope>NUCLEOTIDE SEQUENCE [LARGE SCALE GENOMIC DNA]</scope>
    <source>
        <strain evidence="2 3">SRT547</strain>
    </source>
</reference>
<accession>A0A5S9F5A5</accession>
<organism evidence="2 3">
    <name type="scientific">Uabimicrobium amorphum</name>
    <dbReference type="NCBI Taxonomy" id="2596890"/>
    <lineage>
        <taxon>Bacteria</taxon>
        <taxon>Pseudomonadati</taxon>
        <taxon>Planctomycetota</taxon>
        <taxon>Candidatus Uabimicrobiia</taxon>
        <taxon>Candidatus Uabimicrobiales</taxon>
        <taxon>Candidatus Uabimicrobiaceae</taxon>
        <taxon>Candidatus Uabimicrobium</taxon>
    </lineage>
</organism>
<dbReference type="EMBL" id="AP019860">
    <property type="protein sequence ID" value="BBM86101.1"/>
    <property type="molecule type" value="Genomic_DNA"/>
</dbReference>
<evidence type="ECO:0000313" key="3">
    <source>
        <dbReference type="Proteomes" id="UP000326354"/>
    </source>
</evidence>
<name>A0A5S9F5A5_UABAM</name>
<dbReference type="RefSeq" id="WP_151970177.1">
    <property type="nucleotide sequence ID" value="NZ_AP019860.1"/>
</dbReference>
<evidence type="ECO:0008006" key="4">
    <source>
        <dbReference type="Google" id="ProtNLM"/>
    </source>
</evidence>
<dbReference type="AlphaFoldDB" id="A0A5S9F5A5"/>
<keyword evidence="1" id="KW-0732">Signal</keyword>
<evidence type="ECO:0000313" key="2">
    <source>
        <dbReference type="EMBL" id="BBM86101.1"/>
    </source>
</evidence>
<evidence type="ECO:0000256" key="1">
    <source>
        <dbReference type="SAM" id="SignalP"/>
    </source>
</evidence>
<sequence length="434" mass="50856">MKMKIPVFCFMLACALHAQDLHLMVRIKLEKVEKYIQKAQNSYNLSSSYDNKYKLRYMKKYVTEAEKHWKQMFEWNKGRIDKNHPKLQKTKHKMEDIYRKMQTLQAPPAIKSQTTATNNYKGEQQDLQKLRKVVEQYHNLLKKAWSSASYLSASKQDVDYVREVTDNMNRSLIDAREIVAHIRQQVSPQALSGLGVGGDIETYCRLIEGLSQDWQNRVNAVSAEHFNDIQIFLSSADNYKKLVEKSRVSWQKKSYAGSIKEQATNIEKRLAIIKVLSSNNAHFKAHLDLVAKYQEQAFQLQKLAAKLQDQVISDERLRLQNAKIPATKYAGMKWSGIAEQISQICTKQFPGHRIERVVIRSDWSEKTEARWRHHRWVYGTYRYIEAWMCKTHNNKTLVYSITLRRTKQSDGEWSDLAYWSIGDSYPILLENVHK</sequence>
<feature type="chain" id="PRO_5025025333" description="SnoaL-like domain-containing protein" evidence="1">
    <location>
        <begin position="19"/>
        <end position="434"/>
    </location>
</feature>
<gene>
    <name evidence="2" type="ORF">UABAM_04487</name>
</gene>
<dbReference type="Proteomes" id="UP000326354">
    <property type="component" value="Chromosome"/>
</dbReference>
<dbReference type="KEGG" id="uam:UABAM_04487"/>
<feature type="signal peptide" evidence="1">
    <location>
        <begin position="1"/>
        <end position="18"/>
    </location>
</feature>
<protein>
    <recommendedName>
        <fullName evidence="4">SnoaL-like domain-containing protein</fullName>
    </recommendedName>
</protein>